<feature type="region of interest" description="Disordered" evidence="2">
    <location>
        <begin position="376"/>
        <end position="414"/>
    </location>
</feature>
<dbReference type="RefSeq" id="XP_060061180.1">
    <property type="nucleotide sequence ID" value="XM_060205197.1"/>
</dbReference>
<dbReference type="GeneID" id="103112230"/>
<dbReference type="InterPro" id="IPR026784">
    <property type="entry name" value="Coact_PPARg"/>
</dbReference>
<reference evidence="4" key="1">
    <citation type="submission" date="2025-08" db="UniProtKB">
        <authorList>
            <consortium name="RefSeq"/>
        </authorList>
    </citation>
    <scope>IDENTIFICATION</scope>
</reference>
<name>A0ABM3YJE4_ERIEU</name>
<feature type="compositionally biased region" description="Polar residues" evidence="2">
    <location>
        <begin position="336"/>
        <end position="362"/>
    </location>
</feature>
<dbReference type="SUPFAM" id="SSF88723">
    <property type="entry name" value="PIN domain-like"/>
    <property type="match status" value="1"/>
</dbReference>
<protein>
    <submittedName>
        <fullName evidence="4">Constitutive coactivator of peroxisome proliferator-activated receptor gamma isoform X1</fullName>
    </submittedName>
</protein>
<evidence type="ECO:0000256" key="2">
    <source>
        <dbReference type="SAM" id="MobiDB-lite"/>
    </source>
</evidence>
<sequence length="875" mass="96670">MGVRGLQGFVGSACPHICTVADFRELAGRHRSRHPGSTPTLVVDAMCCLRYWYTPESWVCGGQWREYFSALREFVRAFATAGIKLVFFFDGTVEQHKRDVWVKRRLKNNREIARVFHHVKSRREQPGRSMFFIPSGLAIFTRFALKSLGQETLCSLQEADYEVASYGLRHHCLGILGEDTDYLIYNTCPYFSISEFCLETLKTVMLCRDKLCESLDLHLTDLPLLSCLLGNDIVPEGVFESFRYRCLCAYTSVKGNADRKGSVILAVADHIAKVLRLHRGQKRLEDMLPLGPHRALFYKGMASYLLPGQNSPWFFQKPQGVAALDKQVAFVCPDPGSQQEVPASTEPESQQGVLVSTDSAPRQDTATCADLASKQGAPLSSDLESKQEVPTCTDPDSQREMPVSADAGSKQETPMSIDPAAEQDIAACAGPCPKPEVLACADLEPMQGIPACADPASVQNLPAGADPELEPEAPVKQADFMGMDPEVKQQALVADPDILEVCRRPPVPSVCLSGYRRARCWVCPGAGKQVARTRHVRAETYLVYNIMSGGEIECSNTLEDALDQALPSQAFVFRPVRQRVYSLLLGPGADGARTCPAVKEWFVYAGNPLKQPDLVRPLPISIPGGMPSLRSLWLDQGPQVEAQRLDALLACFDLSSAREELQAVEGPFQALCCLLMYLFVQVDTLCLEDLHAFIAQALCLPGKSTVQLEDLEPDYIDSRAVQLGSLLVRGLTTLVLVNGACGSPWLLSDLMPWNVFDGKLFHQKYLQAEKGYSVEALLEQNRSRLSRFQALKSAVCKACAQENRRISSRQPWRSHHTGRWGRQESSSHRTSSGHSRSSTGQSWREQGGPTEALLGRDRAYLVCTEALPPLGVIWT</sequence>
<keyword evidence="4" id="KW-0675">Receptor</keyword>
<gene>
    <name evidence="4" type="primary">FAM120B</name>
</gene>
<feature type="region of interest" description="Disordered" evidence="2">
    <location>
        <begin position="807"/>
        <end position="849"/>
    </location>
</feature>
<feature type="compositionally biased region" description="Low complexity" evidence="2">
    <location>
        <begin position="828"/>
        <end position="840"/>
    </location>
</feature>
<dbReference type="Proteomes" id="UP001652624">
    <property type="component" value="Chromosome 13"/>
</dbReference>
<keyword evidence="3" id="KW-1185">Reference proteome</keyword>
<evidence type="ECO:0000256" key="1">
    <source>
        <dbReference type="ARBA" id="ARBA00009495"/>
    </source>
</evidence>
<dbReference type="PANTHER" id="PTHR15976:SF17">
    <property type="entry name" value="CONSTITUTIVE COACTIVATOR OF PEROXISOME PROLIFERATOR-ACTIVATED RECEPTOR GAMMA"/>
    <property type="match status" value="1"/>
</dbReference>
<evidence type="ECO:0000313" key="4">
    <source>
        <dbReference type="RefSeq" id="XP_060061180.1"/>
    </source>
</evidence>
<dbReference type="Gene3D" id="3.40.50.1010">
    <property type="entry name" value="5'-nuclease"/>
    <property type="match status" value="1"/>
</dbReference>
<dbReference type="PANTHER" id="PTHR15976">
    <property type="entry name" value="CONSTITUTIVE COACTIVATOR OF PEROXISOME PROLIFERATOR-ACTIVATED RECEPTOR GAMMA"/>
    <property type="match status" value="1"/>
</dbReference>
<accession>A0ABM3YJE4</accession>
<proteinExistence type="inferred from homology"/>
<dbReference type="CDD" id="cd18672">
    <property type="entry name" value="PIN_FAM120B-like"/>
    <property type="match status" value="1"/>
</dbReference>
<organism evidence="3 4">
    <name type="scientific">Erinaceus europaeus</name>
    <name type="common">Western European hedgehog</name>
    <dbReference type="NCBI Taxonomy" id="9365"/>
    <lineage>
        <taxon>Eukaryota</taxon>
        <taxon>Metazoa</taxon>
        <taxon>Chordata</taxon>
        <taxon>Craniata</taxon>
        <taxon>Vertebrata</taxon>
        <taxon>Euteleostomi</taxon>
        <taxon>Mammalia</taxon>
        <taxon>Eutheria</taxon>
        <taxon>Laurasiatheria</taxon>
        <taxon>Eulipotyphla</taxon>
        <taxon>Erinaceidae</taxon>
        <taxon>Erinaceinae</taxon>
        <taxon>Erinaceus</taxon>
    </lineage>
</organism>
<comment type="similarity">
    <text evidence="1">Belongs to the constitutive coactivator of PPAR-gamma family.</text>
</comment>
<dbReference type="InterPro" id="IPR029060">
    <property type="entry name" value="PIN-like_dom_sf"/>
</dbReference>
<feature type="region of interest" description="Disordered" evidence="2">
    <location>
        <begin position="334"/>
        <end position="362"/>
    </location>
</feature>
<evidence type="ECO:0000313" key="3">
    <source>
        <dbReference type="Proteomes" id="UP001652624"/>
    </source>
</evidence>